<dbReference type="Gene3D" id="2.30.42.10">
    <property type="match status" value="1"/>
</dbReference>
<name>A0A023ZS19_SCHMD</name>
<feature type="non-terminal residue" evidence="3">
    <location>
        <position position="490"/>
    </location>
</feature>
<dbReference type="AlphaFoldDB" id="A0A023ZS19"/>
<dbReference type="SUPFAM" id="SSF50156">
    <property type="entry name" value="PDZ domain-like"/>
    <property type="match status" value="1"/>
</dbReference>
<organism evidence="3">
    <name type="scientific">Schmidtea mediterranea</name>
    <name type="common">Freshwater planarian flatworm</name>
    <dbReference type="NCBI Taxonomy" id="79327"/>
    <lineage>
        <taxon>Eukaryota</taxon>
        <taxon>Metazoa</taxon>
        <taxon>Spiralia</taxon>
        <taxon>Lophotrochozoa</taxon>
        <taxon>Platyhelminthes</taxon>
        <taxon>Rhabditophora</taxon>
        <taxon>Seriata</taxon>
        <taxon>Tricladida</taxon>
        <taxon>Continenticola</taxon>
        <taxon>Geoplanoidea</taxon>
        <taxon>Dugesiidae</taxon>
        <taxon>Schmidtea</taxon>
    </lineage>
</organism>
<dbReference type="Pfam" id="PF00595">
    <property type="entry name" value="PDZ"/>
    <property type="match status" value="1"/>
</dbReference>
<feature type="compositionally biased region" description="Low complexity" evidence="1">
    <location>
        <begin position="274"/>
        <end position="289"/>
    </location>
</feature>
<dbReference type="InterPro" id="IPR001478">
    <property type="entry name" value="PDZ"/>
</dbReference>
<feature type="compositionally biased region" description="Basic and acidic residues" evidence="1">
    <location>
        <begin position="241"/>
        <end position="260"/>
    </location>
</feature>
<feature type="compositionally biased region" description="Polar residues" evidence="1">
    <location>
        <begin position="360"/>
        <end position="379"/>
    </location>
</feature>
<dbReference type="InterPro" id="IPR036034">
    <property type="entry name" value="PDZ_sf"/>
</dbReference>
<feature type="compositionally biased region" description="Polar residues" evidence="1">
    <location>
        <begin position="231"/>
        <end position="240"/>
    </location>
</feature>
<feature type="compositionally biased region" description="Polar residues" evidence="1">
    <location>
        <begin position="264"/>
        <end position="273"/>
    </location>
</feature>
<dbReference type="PROSITE" id="PS50106">
    <property type="entry name" value="PDZ"/>
    <property type="match status" value="1"/>
</dbReference>
<dbReference type="SMART" id="SM00228">
    <property type="entry name" value="PDZ"/>
    <property type="match status" value="1"/>
</dbReference>
<feature type="domain" description="PDZ" evidence="2">
    <location>
        <begin position="108"/>
        <end position="195"/>
    </location>
</feature>
<evidence type="ECO:0000256" key="1">
    <source>
        <dbReference type="SAM" id="MobiDB-lite"/>
    </source>
</evidence>
<sequence>MMDLSVNIPTQSTNDYILPYPSSVFGQPLHGYINSSQKTNQINNHTDSNHSLSSYSNNCALKSFLNDAIKNRDDYSCGDLLKIEGILEEEEDAELDDDEEQVEIIKEEVVLRKKQSREIFGLTLSYSALSASDNSESEVYISAIEPNSVAKKEPNIRLGDQILQINNIDVHSKAQVVSLFQKCGLEVKLLLGRPNIISKFNGNTNRNGNYSSELPPLEEVEYASVYDEVEGNTNNENKFTQMDKDSGIGRGTDEANKTEESSECDSNQTSLKKSAQYQSSDSSGSRPDPQQIAQLMQHLAIEYQQLQKLLHGSSDSSIPRVQALPPPTLFQSTSRIVPRMGTKLDPPQTKSPIPLPPAASGSNTSAYSTGADSTRSSPLTMELPPTISSASFLSLKIDVRNNNYKFLDDNFNMSSTRTKYNLSNSDQKSTSGSSTNNLTESRMASSTILHQFSSTGFPEIPQHSSDDTECHYYDVYDPLTKSFNEKPKPM</sequence>
<dbReference type="OrthoDB" id="6270329at2759"/>
<proteinExistence type="evidence at transcript level"/>
<accession>A0A023ZS19</accession>
<dbReference type="EMBL" id="KJ573357">
    <property type="protein sequence ID" value="AHY82407.1"/>
    <property type="molecule type" value="mRNA"/>
</dbReference>
<feature type="region of interest" description="Disordered" evidence="1">
    <location>
        <begin position="231"/>
        <end position="289"/>
    </location>
</feature>
<feature type="region of interest" description="Disordered" evidence="1">
    <location>
        <begin position="339"/>
        <end position="382"/>
    </location>
</feature>
<dbReference type="PANTHER" id="PTHR15545">
    <property type="entry name" value="PDZ DOMAIN CONTAINING RING FINGER PROTEIN 3, 4"/>
    <property type="match status" value="1"/>
</dbReference>
<evidence type="ECO:0000313" key="3">
    <source>
        <dbReference type="EMBL" id="AHY82407.1"/>
    </source>
</evidence>
<reference evidence="3" key="1">
    <citation type="journal article" date="2014" name="Elife">
        <title>Selective amputation of the pharynx identifies a FoxA-dependent regeneration program in planaria.</title>
        <authorList>
            <person name="Adler C.E."/>
            <person name="Seidel C.W."/>
            <person name="McKinney S.A."/>
            <person name="Sanchez Alvarado A."/>
        </authorList>
    </citation>
    <scope>NUCLEOTIDE SEQUENCE</scope>
    <source>
        <strain evidence="3">CIW4</strain>
    </source>
</reference>
<protein>
    <submittedName>
        <fullName evidence="3">PDZ ring finger protein 4</fullName>
    </submittedName>
</protein>
<dbReference type="InterPro" id="IPR051971">
    <property type="entry name" value="E3_ubiquitin-PDZ_ligase"/>
</dbReference>
<feature type="region of interest" description="Disordered" evidence="1">
    <location>
        <begin position="418"/>
        <end position="438"/>
    </location>
</feature>
<evidence type="ECO:0000259" key="2">
    <source>
        <dbReference type="PROSITE" id="PS50106"/>
    </source>
</evidence>
<dbReference type="PANTHER" id="PTHR15545:SF8">
    <property type="entry name" value="SLO-INTERACTING PROTEIN 1"/>
    <property type="match status" value="1"/>
</dbReference>